<dbReference type="Gene3D" id="3.30.2070.10">
    <property type="entry name" value="Formate dehydrogenase/DMSO reductase"/>
    <property type="match status" value="1"/>
</dbReference>
<reference evidence="3" key="1">
    <citation type="submission" date="2013-11" db="EMBL/GenBank/DDBJ databases">
        <title>Draft genome sequence from a member of Zhouia, isolated tidal flat.</title>
        <authorList>
            <person name="Jin H."/>
            <person name="Jeon C.O."/>
        </authorList>
    </citation>
    <scope>NUCLEOTIDE SEQUENCE [LARGE SCALE GENOMIC DNA]</scope>
    <source>
        <strain evidence="3">AD3</strain>
    </source>
</reference>
<dbReference type="PATRIC" id="fig|1286632.3.peg.2336"/>
<dbReference type="PANTHER" id="PTHR42783:SF3">
    <property type="entry name" value="GLUTAMATE SYNTHASE [NADPH] SMALL CHAIN-RELATED"/>
    <property type="match status" value="1"/>
</dbReference>
<reference evidence="2 3" key="2">
    <citation type="journal article" date="2016" name="Genome Announc.">
        <title>Draft Genome Sequence of Zhouia amylolytica AD3, Isolated from Tidal Flat Sediment.</title>
        <authorList>
            <person name="Jia B."/>
            <person name="Jin H.M."/>
            <person name="Lee H.J."/>
            <person name="Jeon C.O."/>
        </authorList>
    </citation>
    <scope>NUCLEOTIDE SEQUENCE [LARGE SCALE GENOMIC DNA]</scope>
    <source>
        <strain evidence="2 3">AD3</strain>
    </source>
</reference>
<dbReference type="STRING" id="376730.SAMN04487906_3020"/>
<keyword evidence="3" id="KW-1185">Reference proteome</keyword>
<dbReference type="eggNOG" id="COG0437">
    <property type="taxonomic scope" value="Bacteria"/>
</dbReference>
<feature type="domain" description="4Fe-4S ferredoxin-type" evidence="1">
    <location>
        <begin position="865"/>
        <end position="896"/>
    </location>
</feature>
<accession>W2UJR6</accession>
<dbReference type="NCBIfam" id="TIGR04519">
    <property type="entry name" value="MoCo_extend_TAT"/>
    <property type="match status" value="1"/>
</dbReference>
<dbReference type="AlphaFoldDB" id="W2UJR6"/>
<sequence length="1047" mass="114067">MASNKKYWKSVEELNSDSSIVETLKQNEFVQEIPVDEFLGDKENLDSSSTSRRDFLKYVGFSTAAATLAACEGPVKKSIPYVVQPEQIRPGVANYYATAIANGYDFASVLIKTREGRPIKVENNADAKVGGGANARVHASVLDLYDSLRVQSPKSEGANVTWEDLDAAVVKKLNGLSAGGKQVVLLTQTFASPSTLKLINEFSQKYGNVSHVTYDAVAEDAALNAFEAKYGVRALADYDFSKAEVIVSFGADFVGDWQGGGYESGYAKGRVPAKGKMSRHIQFESNMSLSGANADKRVALTPSQQKKALAKFYGYLSGTSVAVDLPENIDAACKSAAEQVKAKGSKAVVVTGIQDENAQGLVLDINEMLSSTAFDKDAPKLLRQGNAKAVAGLVADMKAGKVGALIMSGVNPAYTLPQANEFTEGLKNVDLSVTFSMKEDETSALTTYIAAAPHYLESWGDVEIKKGHFALTQPTIRPLFDTRQFQDSLLKWMGSDVAYYDYLKSTWEASVLGGVSWNKALHDGYFVGGQSVLADQDAVDQMVAAPVNGEADDKEVAGEVTAASVGSMLRALANTPETGMELVLYTKTGMGDGQQANNPWLQEFPDPISRVSWDNYLTVSKADAEVMGLENWHVANGALNGSYVNITVNDVAIKNVPVIIQPGQAKGSVGLSLGYGRTNGLKSVMQTGVNAYALYHGFNSVQNVSIEKAGGEHEFACIQLHNTLMGRGDIVKETTLEIFNTKDAKEWNHMPQVSLNHQETPVTSPDVDLWDEFDRTVGHHFNLSIDLNACTGCGACVIACHSENNVPVVGKAEVRKSRDMHWLRIDRYYSSEETFAADNDKKDNISGVGSSMSEFGEMEDPAANPQVAFQPVMCQHCNHAPCETVCPVAATSHGRQGQNHMAYNRCVGTRYCANNCPYKVRRFNWFLYNNNDEFDFHMNDDLGRMVLNPDVVTRSRGVMEKCSMCIQKTQKTILDAKREGREVKDGEFQTACSAACGTGAMVFGDVNDKESKVAELKDSDRMYHLLEHVGTKPNVFYHVKVRNTNEA</sequence>
<evidence type="ECO:0000313" key="2">
    <source>
        <dbReference type="EMBL" id="ETN94400.1"/>
    </source>
</evidence>
<dbReference type="PANTHER" id="PTHR42783">
    <property type="entry name" value="GLUTAMATE SYNTHASE [NADPH] SMALL CHAIN"/>
    <property type="match status" value="1"/>
</dbReference>
<dbReference type="PROSITE" id="PS51379">
    <property type="entry name" value="4FE4S_FER_2"/>
    <property type="match status" value="3"/>
</dbReference>
<proteinExistence type="predicted"/>
<protein>
    <submittedName>
        <fullName evidence="2">Putative selenate reductase</fullName>
    </submittedName>
</protein>
<dbReference type="SUPFAM" id="SSF53706">
    <property type="entry name" value="Formate dehydrogenase/DMSO reductase, domains 1-3"/>
    <property type="match status" value="1"/>
</dbReference>
<evidence type="ECO:0000313" key="3">
    <source>
        <dbReference type="Proteomes" id="UP000018850"/>
    </source>
</evidence>
<feature type="domain" description="4Fe-4S ferredoxin-type" evidence="1">
    <location>
        <begin position="781"/>
        <end position="811"/>
    </location>
</feature>
<dbReference type="EMBL" id="AYXY01000023">
    <property type="protein sequence ID" value="ETN94400.1"/>
    <property type="molecule type" value="Genomic_DNA"/>
</dbReference>
<dbReference type="CDD" id="cd10551">
    <property type="entry name" value="PsrB"/>
    <property type="match status" value="1"/>
</dbReference>
<dbReference type="Gene3D" id="3.40.50.740">
    <property type="match status" value="1"/>
</dbReference>
<dbReference type="RefSeq" id="WP_038266813.1">
    <property type="nucleotide sequence ID" value="NZ_AYXY01000023.1"/>
</dbReference>
<feature type="domain" description="4Fe-4S ferredoxin-type" evidence="1">
    <location>
        <begin position="897"/>
        <end position="926"/>
    </location>
</feature>
<dbReference type="InterPro" id="IPR030948">
    <property type="entry name" value="TAT_var_transloc_signal_dom"/>
</dbReference>
<name>W2UJR6_9FLAO</name>
<dbReference type="Gene3D" id="3.30.70.20">
    <property type="match status" value="2"/>
</dbReference>
<dbReference type="eggNOG" id="COG0243">
    <property type="taxonomic scope" value="Bacteria"/>
</dbReference>
<organism evidence="2 3">
    <name type="scientific">Zhouia amylolytica AD3</name>
    <dbReference type="NCBI Taxonomy" id="1286632"/>
    <lineage>
        <taxon>Bacteria</taxon>
        <taxon>Pseudomonadati</taxon>
        <taxon>Bacteroidota</taxon>
        <taxon>Flavobacteriia</taxon>
        <taxon>Flavobacteriales</taxon>
        <taxon>Flavobacteriaceae</taxon>
        <taxon>Zhouia</taxon>
    </lineage>
</organism>
<gene>
    <name evidence="2" type="ORF">P278_23420</name>
</gene>
<evidence type="ECO:0000259" key="1">
    <source>
        <dbReference type="PROSITE" id="PS51379"/>
    </source>
</evidence>
<dbReference type="Proteomes" id="UP000018850">
    <property type="component" value="Unassembled WGS sequence"/>
</dbReference>
<dbReference type="Pfam" id="PF13247">
    <property type="entry name" value="Fer4_11"/>
    <property type="match status" value="1"/>
</dbReference>
<comment type="caution">
    <text evidence="2">The sequence shown here is derived from an EMBL/GenBank/DDBJ whole genome shotgun (WGS) entry which is preliminary data.</text>
</comment>
<dbReference type="SUPFAM" id="SSF54862">
    <property type="entry name" value="4Fe-4S ferredoxins"/>
    <property type="match status" value="1"/>
</dbReference>
<dbReference type="InterPro" id="IPR017896">
    <property type="entry name" value="4Fe4S_Fe-S-bd"/>
</dbReference>